<dbReference type="CDD" id="cd00707">
    <property type="entry name" value="Pancreat_lipase_like"/>
    <property type="match status" value="1"/>
</dbReference>
<dbReference type="PANTHER" id="PTHR11610:SF169">
    <property type="entry name" value="GH15759P-RELATED"/>
    <property type="match status" value="1"/>
</dbReference>
<accession>A0AAN7PQQ7</accession>
<dbReference type="AlphaFoldDB" id="A0AAN7PQQ7"/>
<evidence type="ECO:0000256" key="3">
    <source>
        <dbReference type="ARBA" id="ARBA00022525"/>
    </source>
</evidence>
<dbReference type="Proteomes" id="UP001353858">
    <property type="component" value="Unassembled WGS sequence"/>
</dbReference>
<keyword evidence="3" id="KW-0964">Secreted</keyword>
<dbReference type="SUPFAM" id="SSF53474">
    <property type="entry name" value="alpha/beta-Hydrolases"/>
    <property type="match status" value="1"/>
</dbReference>
<organism evidence="7 8">
    <name type="scientific">Aquatica leii</name>
    <dbReference type="NCBI Taxonomy" id="1421715"/>
    <lineage>
        <taxon>Eukaryota</taxon>
        <taxon>Metazoa</taxon>
        <taxon>Ecdysozoa</taxon>
        <taxon>Arthropoda</taxon>
        <taxon>Hexapoda</taxon>
        <taxon>Insecta</taxon>
        <taxon>Pterygota</taxon>
        <taxon>Neoptera</taxon>
        <taxon>Endopterygota</taxon>
        <taxon>Coleoptera</taxon>
        <taxon>Polyphaga</taxon>
        <taxon>Elateriformia</taxon>
        <taxon>Elateroidea</taxon>
        <taxon>Lampyridae</taxon>
        <taxon>Luciolinae</taxon>
        <taxon>Aquatica</taxon>
    </lineage>
</organism>
<dbReference type="GO" id="GO:0017171">
    <property type="term" value="F:serine hydrolase activity"/>
    <property type="evidence" value="ECO:0007669"/>
    <property type="project" value="TreeGrafter"/>
</dbReference>
<reference evidence="8" key="1">
    <citation type="submission" date="2023-01" db="EMBL/GenBank/DDBJ databases">
        <title>Key to firefly adult light organ development and bioluminescence: homeobox transcription factors regulate luciferase expression and transportation to peroxisome.</title>
        <authorList>
            <person name="Fu X."/>
        </authorList>
    </citation>
    <scope>NUCLEOTIDE SEQUENCE [LARGE SCALE GENOMIC DNA]</scope>
</reference>
<evidence type="ECO:0000256" key="2">
    <source>
        <dbReference type="ARBA" id="ARBA00010701"/>
    </source>
</evidence>
<keyword evidence="8" id="KW-1185">Reference proteome</keyword>
<comment type="similarity">
    <text evidence="2 4">Belongs to the AB hydrolase superfamily. Lipase family.</text>
</comment>
<gene>
    <name evidence="7" type="ORF">RN001_013519</name>
</gene>
<dbReference type="InterPro" id="IPR029058">
    <property type="entry name" value="AB_hydrolase_fold"/>
</dbReference>
<dbReference type="FunFam" id="3.40.50.1820:FF:000122">
    <property type="entry name" value="Vitellogenin-3-like Protein"/>
    <property type="match status" value="1"/>
</dbReference>
<comment type="subcellular location">
    <subcellularLocation>
        <location evidence="1">Secreted</location>
    </subcellularLocation>
</comment>
<dbReference type="PANTHER" id="PTHR11610">
    <property type="entry name" value="LIPASE"/>
    <property type="match status" value="1"/>
</dbReference>
<sequence length="396" mass="44782">MFQKKIFVLIGLVLLQLCQFGLNQNVQSIQSVDAIGRATKLLSAFFNNVLHPVQSDDPFYCAVETLVALGSEVKLSLRPRGRCRYCCPLNNPHDFIDIYFTVKPKNETVTLKLIKKKGYLKSNGVNKDFDTILYIHGFTEHGFGVSAKAIRDAYLSRNEYYNIMLLNWGHLSVFPWYTEAVENTKIVGKILGDFLKFYNNTGELPVSKLHLIGFSLGSHIAGFSGKLLGKRKIARITGLDPAFPQFSLTDKKQRLSRFDAKYVDIIHTDGGVFGFPISLGHADFYPNGGKHIQPGCEASRLAEEHNFISIVLCNHFHSWRFYAESVESATSFPATHCGIMQNSTWTQCNFTTHNHMGYSVNQSSLGNFYLRTHDKHPFSKTAQEQFFTQDNINLIL</sequence>
<evidence type="ECO:0000256" key="4">
    <source>
        <dbReference type="RuleBase" id="RU004262"/>
    </source>
</evidence>
<evidence type="ECO:0000313" key="8">
    <source>
        <dbReference type="Proteomes" id="UP001353858"/>
    </source>
</evidence>
<dbReference type="InterPro" id="IPR033906">
    <property type="entry name" value="Lipase_N"/>
</dbReference>
<feature type="signal peptide" evidence="5">
    <location>
        <begin position="1"/>
        <end position="23"/>
    </location>
</feature>
<name>A0AAN7PQQ7_9COLE</name>
<dbReference type="InterPro" id="IPR000734">
    <property type="entry name" value="TAG_lipase"/>
</dbReference>
<dbReference type="GO" id="GO:0005615">
    <property type="term" value="C:extracellular space"/>
    <property type="evidence" value="ECO:0007669"/>
    <property type="project" value="TreeGrafter"/>
</dbReference>
<feature type="chain" id="PRO_5042978244" description="Lipase domain-containing protein" evidence="5">
    <location>
        <begin position="24"/>
        <end position="396"/>
    </location>
</feature>
<dbReference type="EMBL" id="JARPUR010000006">
    <property type="protein sequence ID" value="KAK4874159.1"/>
    <property type="molecule type" value="Genomic_DNA"/>
</dbReference>
<feature type="domain" description="Lipase" evidence="6">
    <location>
        <begin position="89"/>
        <end position="378"/>
    </location>
</feature>
<evidence type="ECO:0000256" key="5">
    <source>
        <dbReference type="SAM" id="SignalP"/>
    </source>
</evidence>
<evidence type="ECO:0000256" key="1">
    <source>
        <dbReference type="ARBA" id="ARBA00004613"/>
    </source>
</evidence>
<evidence type="ECO:0000259" key="6">
    <source>
        <dbReference type="Pfam" id="PF00151"/>
    </source>
</evidence>
<protein>
    <recommendedName>
        <fullName evidence="6">Lipase domain-containing protein</fullName>
    </recommendedName>
</protein>
<keyword evidence="5" id="KW-0732">Signal</keyword>
<evidence type="ECO:0000313" key="7">
    <source>
        <dbReference type="EMBL" id="KAK4874159.1"/>
    </source>
</evidence>
<proteinExistence type="inferred from homology"/>
<dbReference type="GO" id="GO:0016298">
    <property type="term" value="F:lipase activity"/>
    <property type="evidence" value="ECO:0007669"/>
    <property type="project" value="InterPro"/>
</dbReference>
<dbReference type="GO" id="GO:0016042">
    <property type="term" value="P:lipid catabolic process"/>
    <property type="evidence" value="ECO:0007669"/>
    <property type="project" value="TreeGrafter"/>
</dbReference>
<dbReference type="Pfam" id="PF00151">
    <property type="entry name" value="Lipase"/>
    <property type="match status" value="1"/>
</dbReference>
<comment type="caution">
    <text evidence="7">The sequence shown here is derived from an EMBL/GenBank/DDBJ whole genome shotgun (WGS) entry which is preliminary data.</text>
</comment>
<dbReference type="InterPro" id="IPR013818">
    <property type="entry name" value="Lipase"/>
</dbReference>
<dbReference type="Gene3D" id="3.40.50.1820">
    <property type="entry name" value="alpha/beta hydrolase"/>
    <property type="match status" value="1"/>
</dbReference>